<reference evidence="1 2" key="1">
    <citation type="submission" date="2021-06" db="EMBL/GenBank/DDBJ databases">
        <title>Caerostris extrusa draft genome.</title>
        <authorList>
            <person name="Kono N."/>
            <person name="Arakawa K."/>
        </authorList>
    </citation>
    <scope>NUCLEOTIDE SEQUENCE [LARGE SCALE GENOMIC DNA]</scope>
</reference>
<dbReference type="Proteomes" id="UP001054945">
    <property type="component" value="Unassembled WGS sequence"/>
</dbReference>
<keyword evidence="2" id="KW-1185">Reference proteome</keyword>
<accession>A0AAV4SQ36</accession>
<dbReference type="AlphaFoldDB" id="A0AAV4SQ36"/>
<organism evidence="1 2">
    <name type="scientific">Caerostris extrusa</name>
    <name type="common">Bark spider</name>
    <name type="synonym">Caerostris bankana</name>
    <dbReference type="NCBI Taxonomy" id="172846"/>
    <lineage>
        <taxon>Eukaryota</taxon>
        <taxon>Metazoa</taxon>
        <taxon>Ecdysozoa</taxon>
        <taxon>Arthropoda</taxon>
        <taxon>Chelicerata</taxon>
        <taxon>Arachnida</taxon>
        <taxon>Araneae</taxon>
        <taxon>Araneomorphae</taxon>
        <taxon>Entelegynae</taxon>
        <taxon>Araneoidea</taxon>
        <taxon>Araneidae</taxon>
        <taxon>Caerostris</taxon>
    </lineage>
</organism>
<sequence>MENALEEDLPIGVYRTEDKIKNLKISVKLRKIANACFTEKDSLAFGDSNELELVNFDEGLKCICRKSFQLARKKSKNRQT</sequence>
<protein>
    <submittedName>
        <fullName evidence="1">Meckel syndrome type 1</fullName>
    </submittedName>
</protein>
<evidence type="ECO:0000313" key="1">
    <source>
        <dbReference type="EMBL" id="GIY35386.1"/>
    </source>
</evidence>
<name>A0AAV4SQ36_CAEEX</name>
<proteinExistence type="predicted"/>
<evidence type="ECO:0000313" key="2">
    <source>
        <dbReference type="Proteomes" id="UP001054945"/>
    </source>
</evidence>
<comment type="caution">
    <text evidence="1">The sequence shown here is derived from an EMBL/GenBank/DDBJ whole genome shotgun (WGS) entry which is preliminary data.</text>
</comment>
<gene>
    <name evidence="1" type="primary">Mks1</name>
    <name evidence="1" type="ORF">CEXT_710791</name>
</gene>
<dbReference type="EMBL" id="BPLR01009904">
    <property type="protein sequence ID" value="GIY35386.1"/>
    <property type="molecule type" value="Genomic_DNA"/>
</dbReference>